<evidence type="ECO:0000313" key="17">
    <source>
        <dbReference type="Proteomes" id="UP000178526"/>
    </source>
</evidence>
<dbReference type="SUPFAM" id="SSF53244">
    <property type="entry name" value="MurD-like peptide ligases, peptide-binding domain"/>
    <property type="match status" value="1"/>
</dbReference>
<evidence type="ECO:0000256" key="12">
    <source>
        <dbReference type="ARBA" id="ARBA00023316"/>
    </source>
</evidence>
<dbReference type="PANTHER" id="PTHR43445:SF5">
    <property type="entry name" value="UDP-N-ACETYLMURAMATE--L-ALANYL-GAMMA-D-GLUTAMYL-MESO-2,6-DIAMINOHEPTANDIOATE LIGASE"/>
    <property type="match status" value="1"/>
</dbReference>
<name>A0A1F7RJ87_9BACT</name>
<dbReference type="InterPro" id="IPR004101">
    <property type="entry name" value="Mur_ligase_C"/>
</dbReference>
<dbReference type="InterPro" id="IPR036565">
    <property type="entry name" value="Mur-like_cat_sf"/>
</dbReference>
<evidence type="ECO:0000259" key="15">
    <source>
        <dbReference type="PROSITE" id="PS50206"/>
    </source>
</evidence>
<keyword evidence="5" id="KW-0436">Ligase</keyword>
<evidence type="ECO:0000256" key="8">
    <source>
        <dbReference type="ARBA" id="ARBA00022840"/>
    </source>
</evidence>
<dbReference type="Gene3D" id="3.90.190.20">
    <property type="entry name" value="Mur ligase, C-terminal domain"/>
    <property type="match status" value="1"/>
</dbReference>
<organism evidence="16 17">
    <name type="scientific">Candidatus Schekmanbacteria bacterium GWA2_38_11</name>
    <dbReference type="NCBI Taxonomy" id="1817876"/>
    <lineage>
        <taxon>Bacteria</taxon>
        <taxon>Candidatus Schekmaniibacteriota</taxon>
    </lineage>
</organism>
<evidence type="ECO:0000256" key="6">
    <source>
        <dbReference type="ARBA" id="ARBA00022618"/>
    </source>
</evidence>
<comment type="caution">
    <text evidence="16">The sequence shown here is derived from an EMBL/GenBank/DDBJ whole genome shotgun (WGS) entry which is preliminary data.</text>
</comment>
<dbReference type="Gene3D" id="3.40.1190.10">
    <property type="entry name" value="Mur-like, catalytic domain"/>
    <property type="match status" value="1"/>
</dbReference>
<evidence type="ECO:0000256" key="2">
    <source>
        <dbReference type="ARBA" id="ARBA00004752"/>
    </source>
</evidence>
<dbReference type="InterPro" id="IPR050061">
    <property type="entry name" value="MurCDEF_pg_biosynth"/>
</dbReference>
<dbReference type="InterPro" id="IPR001763">
    <property type="entry name" value="Rhodanese-like_dom"/>
</dbReference>
<dbReference type="GO" id="GO:0008763">
    <property type="term" value="F:UDP-N-acetylmuramate-L-alanine ligase activity"/>
    <property type="evidence" value="ECO:0007669"/>
    <property type="project" value="UniProtKB-UniRule"/>
</dbReference>
<evidence type="ECO:0000256" key="14">
    <source>
        <dbReference type="NCBIfam" id="TIGR01082"/>
    </source>
</evidence>
<dbReference type="Pfam" id="PF08245">
    <property type="entry name" value="Mur_ligase_M"/>
    <property type="match status" value="1"/>
</dbReference>
<dbReference type="NCBIfam" id="TIGR01081">
    <property type="entry name" value="mpl"/>
    <property type="match status" value="1"/>
</dbReference>
<dbReference type="GO" id="GO:0009252">
    <property type="term" value="P:peptidoglycan biosynthetic process"/>
    <property type="evidence" value="ECO:0007669"/>
    <property type="project" value="UniProtKB-UniRule"/>
</dbReference>
<dbReference type="SUPFAM" id="SSF51984">
    <property type="entry name" value="MurCD N-terminal domain"/>
    <property type="match status" value="1"/>
</dbReference>
<keyword evidence="6" id="KW-0132">Cell division</keyword>
<evidence type="ECO:0000256" key="5">
    <source>
        <dbReference type="ARBA" id="ARBA00022598"/>
    </source>
</evidence>
<keyword evidence="10" id="KW-0573">Peptidoglycan synthesis</keyword>
<evidence type="ECO:0000256" key="7">
    <source>
        <dbReference type="ARBA" id="ARBA00022741"/>
    </source>
</evidence>
<feature type="domain" description="Rhodanese" evidence="15">
    <location>
        <begin position="93"/>
        <end position="152"/>
    </location>
</feature>
<dbReference type="Proteomes" id="UP000178526">
    <property type="component" value="Unassembled WGS sequence"/>
</dbReference>
<proteinExistence type="predicted"/>
<dbReference type="InterPro" id="IPR000713">
    <property type="entry name" value="Mur_ligase_N"/>
</dbReference>
<keyword evidence="11" id="KW-0131">Cell cycle</keyword>
<evidence type="ECO:0000256" key="4">
    <source>
        <dbReference type="ARBA" id="ARBA00022490"/>
    </source>
</evidence>
<keyword evidence="8" id="KW-0067">ATP-binding</keyword>
<keyword evidence="12" id="KW-0961">Cell wall biogenesis/degradation</keyword>
<reference evidence="16 17" key="1">
    <citation type="journal article" date="2016" name="Nat. Commun.">
        <title>Thousands of microbial genomes shed light on interconnected biogeochemical processes in an aquifer system.</title>
        <authorList>
            <person name="Anantharaman K."/>
            <person name="Brown C.T."/>
            <person name="Hug L.A."/>
            <person name="Sharon I."/>
            <person name="Castelle C.J."/>
            <person name="Probst A.J."/>
            <person name="Thomas B.C."/>
            <person name="Singh A."/>
            <person name="Wilkins M.J."/>
            <person name="Karaoz U."/>
            <person name="Brodie E.L."/>
            <person name="Williams K.H."/>
            <person name="Hubbard S.S."/>
            <person name="Banfield J.F."/>
        </authorList>
    </citation>
    <scope>NUCLEOTIDE SEQUENCE [LARGE SCALE GENOMIC DNA]</scope>
</reference>
<dbReference type="SUPFAM" id="SSF53623">
    <property type="entry name" value="MurD-like peptide ligases, catalytic domain"/>
    <property type="match status" value="1"/>
</dbReference>
<dbReference type="UniPathway" id="UPA00219"/>
<dbReference type="InterPro" id="IPR013221">
    <property type="entry name" value="Mur_ligase_cen"/>
</dbReference>
<evidence type="ECO:0000313" key="16">
    <source>
        <dbReference type="EMBL" id="OGL41646.1"/>
    </source>
</evidence>
<dbReference type="GO" id="GO:0005737">
    <property type="term" value="C:cytoplasm"/>
    <property type="evidence" value="ECO:0007669"/>
    <property type="project" value="UniProtKB-SubCell"/>
</dbReference>
<accession>A0A1F7RJ87</accession>
<dbReference type="EMBL" id="MGDB01000066">
    <property type="protein sequence ID" value="OGL41646.1"/>
    <property type="molecule type" value="Genomic_DNA"/>
</dbReference>
<dbReference type="PROSITE" id="PS50206">
    <property type="entry name" value="RHODANESE_3"/>
    <property type="match status" value="1"/>
</dbReference>
<dbReference type="Gene3D" id="3.40.50.720">
    <property type="entry name" value="NAD(P)-binding Rossmann-like Domain"/>
    <property type="match status" value="1"/>
</dbReference>
<dbReference type="AlphaFoldDB" id="A0A1F7RJ87"/>
<evidence type="ECO:0000256" key="3">
    <source>
        <dbReference type="ARBA" id="ARBA00012211"/>
    </source>
</evidence>
<comment type="pathway">
    <text evidence="2">Cell wall biogenesis; peptidoglycan biosynthesis.</text>
</comment>
<evidence type="ECO:0000256" key="13">
    <source>
        <dbReference type="ARBA" id="ARBA00047833"/>
    </source>
</evidence>
<evidence type="ECO:0000256" key="1">
    <source>
        <dbReference type="ARBA" id="ARBA00004496"/>
    </source>
</evidence>
<dbReference type="NCBIfam" id="TIGR01082">
    <property type="entry name" value="murC"/>
    <property type="match status" value="1"/>
</dbReference>
<comment type="catalytic activity">
    <reaction evidence="13">
        <text>UDP-N-acetyl-alpha-D-muramate + L-alanine + ATP = UDP-N-acetyl-alpha-D-muramoyl-L-alanine + ADP + phosphate + H(+)</text>
        <dbReference type="Rhea" id="RHEA:23372"/>
        <dbReference type="ChEBI" id="CHEBI:15378"/>
        <dbReference type="ChEBI" id="CHEBI:30616"/>
        <dbReference type="ChEBI" id="CHEBI:43474"/>
        <dbReference type="ChEBI" id="CHEBI:57972"/>
        <dbReference type="ChEBI" id="CHEBI:70757"/>
        <dbReference type="ChEBI" id="CHEBI:83898"/>
        <dbReference type="ChEBI" id="CHEBI:456216"/>
        <dbReference type="EC" id="6.3.2.8"/>
    </reaction>
</comment>
<dbReference type="InterPro" id="IPR005758">
    <property type="entry name" value="UDP-N-AcMur_Ala_ligase_MurC"/>
</dbReference>
<evidence type="ECO:0000256" key="9">
    <source>
        <dbReference type="ARBA" id="ARBA00022960"/>
    </source>
</evidence>
<dbReference type="PANTHER" id="PTHR43445">
    <property type="entry name" value="UDP-N-ACETYLMURAMATE--L-ALANINE LIGASE-RELATED"/>
    <property type="match status" value="1"/>
</dbReference>
<keyword evidence="4" id="KW-0963">Cytoplasm</keyword>
<protein>
    <recommendedName>
        <fullName evidence="3 14">UDP-N-acetylmuramate--L-alanine ligase</fullName>
        <ecNumber evidence="3 14">6.3.2.8</ecNumber>
    </recommendedName>
</protein>
<dbReference type="GO" id="GO:0005524">
    <property type="term" value="F:ATP binding"/>
    <property type="evidence" value="ECO:0007669"/>
    <property type="project" value="UniProtKB-KW"/>
</dbReference>
<dbReference type="GO" id="GO:0008360">
    <property type="term" value="P:regulation of cell shape"/>
    <property type="evidence" value="ECO:0007669"/>
    <property type="project" value="UniProtKB-KW"/>
</dbReference>
<keyword evidence="7" id="KW-0547">Nucleotide-binding</keyword>
<dbReference type="EC" id="6.3.2.8" evidence="3 14"/>
<evidence type="ECO:0000256" key="10">
    <source>
        <dbReference type="ARBA" id="ARBA00022984"/>
    </source>
</evidence>
<dbReference type="Pfam" id="PF01225">
    <property type="entry name" value="Mur_ligase"/>
    <property type="match status" value="1"/>
</dbReference>
<keyword evidence="9" id="KW-0133">Cell shape</keyword>
<dbReference type="InterPro" id="IPR005757">
    <property type="entry name" value="Mpl"/>
</dbReference>
<comment type="subcellular location">
    <subcellularLocation>
        <location evidence="1">Cytoplasm</location>
    </subcellularLocation>
</comment>
<dbReference type="Pfam" id="PF02875">
    <property type="entry name" value="Mur_ligase_C"/>
    <property type="match status" value="1"/>
</dbReference>
<dbReference type="InterPro" id="IPR036615">
    <property type="entry name" value="Mur_ligase_C_dom_sf"/>
</dbReference>
<dbReference type="GO" id="GO:0051301">
    <property type="term" value="P:cell division"/>
    <property type="evidence" value="ECO:0007669"/>
    <property type="project" value="UniProtKB-KW"/>
</dbReference>
<evidence type="ECO:0000256" key="11">
    <source>
        <dbReference type="ARBA" id="ARBA00023306"/>
    </source>
</evidence>
<sequence>MNHVHLIAICGTGMSALAGMFKEKGFKVTGSDQNVYPPISDILKEQGIEIRVGYKPENLADKPGLVIVGNAVSRNNPEVEALLQSKIPYLSMPQALKEFFLKGKKKIVIAGTHGKTTTSSIAAWVLEACGKDPGFLIGGIPKNFERNYKLGKGEFFVIEGDEYDTAFFDKGPKFLHYEADVAILTSVEFDHADIFKDFSQVEDAFRKFIQKIPRESKLILCGEDKNLMKLSCETTCQTETYGISKEDKRSYDWSLEKESKGNGETIFKIIHKGNILGEGVTSLLGDHNLANLLGTVAALSGLGLSIDEIKTGIKTFLGVKRRQEVVGEEKGITVVNDFAHHPTAVRETIRAFKESYPERRIWAVFEPRSNTSRRNLFEKEYCEAFREADKIIIAGVYNQNLLDDEIRFSPQRVIDTLRNNDKEAFYIEKVDDIITHLVTNLKTGDIVLIMSNGGFGGIHGKLLEALKDK</sequence>
<gene>
    <name evidence="16" type="ORF">A2042_03740</name>
</gene>
<dbReference type="GO" id="GO:0071555">
    <property type="term" value="P:cell wall organization"/>
    <property type="evidence" value="ECO:0007669"/>
    <property type="project" value="UniProtKB-KW"/>
</dbReference>